<gene>
    <name evidence="3" type="ORF">V2J94_37390</name>
</gene>
<dbReference type="InterPro" id="IPR032109">
    <property type="entry name" value="Big_3_5"/>
</dbReference>
<protein>
    <submittedName>
        <fullName evidence="3">Ig-like domain-containing protein</fullName>
    </submittedName>
</protein>
<sequence length="431" mass="43910">MPATTTTLSFTPLSPECGQTVVLTATVAPTPPDGETVQFIISADGPTLTGTLNGGRATATLSTLSVGSHTAAAAYPGDGLFDPSSSAFVPITVNPAATTTTVTSINPASPVCGQTVQLCAHVAASSPSPCLPTGQVTFAVSGGPTLLGNLDANGNVCVSTTGIAPGTHTVTVTYAGNGSVQGSSVNGSITVAKSNSSTLLISSPNSSTFGQNVTFTATVVAVAPGGGVPTGNVTFTISGGPILMGTLNGVGQATASTSALTAGPHTVTATYNGDGCFNPSTSAVLTQQVNPKATTLTAVPATIRMRTNGTFVIPTLSAHTHGDGDERCRRRPDHHLQRQLRTGPVAPGQRGHGRHRNGDPHQCCSRRAPPQLARAGPPPRSRSAAVQRRAGRCPGAVPWRPVRRLSPPGCCAGRRARRCRCRGRARRLRRR</sequence>
<dbReference type="Proteomes" id="UP001354709">
    <property type="component" value="Unassembled WGS sequence"/>
</dbReference>
<proteinExistence type="predicted"/>
<evidence type="ECO:0000313" key="3">
    <source>
        <dbReference type="EMBL" id="MEE4597490.1"/>
    </source>
</evidence>
<name>A0ABU7Q893_9ACTN</name>
<dbReference type="RefSeq" id="WP_330814157.1">
    <property type="nucleotide sequence ID" value="NZ_JAZBJO010000036.1"/>
</dbReference>
<dbReference type="Gene3D" id="2.60.40.10">
    <property type="entry name" value="Immunoglobulins"/>
    <property type="match status" value="3"/>
</dbReference>
<feature type="domain" description="Bacterial Ig-like" evidence="2">
    <location>
        <begin position="105"/>
        <end position="191"/>
    </location>
</feature>
<reference evidence="3 4" key="1">
    <citation type="submission" date="2023-11" db="EMBL/GenBank/DDBJ databases">
        <title>30 novel species of actinomycetes from the DSMZ collection.</title>
        <authorList>
            <person name="Nouioui I."/>
        </authorList>
    </citation>
    <scope>NUCLEOTIDE SEQUENCE [LARGE SCALE GENOMIC DNA]</scope>
    <source>
        <strain evidence="3 4">DSM 41524</strain>
    </source>
</reference>
<organism evidence="3 4">
    <name type="scientific">Streptomyces asiaticus subsp. ignotus</name>
    <dbReference type="NCBI Taxonomy" id="3098222"/>
    <lineage>
        <taxon>Bacteria</taxon>
        <taxon>Bacillati</taxon>
        <taxon>Actinomycetota</taxon>
        <taxon>Actinomycetes</taxon>
        <taxon>Kitasatosporales</taxon>
        <taxon>Streptomycetaceae</taxon>
        <taxon>Streptomyces</taxon>
        <taxon>Streptomyces violaceusniger group</taxon>
    </lineage>
</organism>
<evidence type="ECO:0000313" key="4">
    <source>
        <dbReference type="Proteomes" id="UP001354709"/>
    </source>
</evidence>
<dbReference type="EMBL" id="JAZBJO010000036">
    <property type="protein sequence ID" value="MEE4597490.1"/>
    <property type="molecule type" value="Genomic_DNA"/>
</dbReference>
<evidence type="ECO:0000256" key="1">
    <source>
        <dbReference type="SAM" id="MobiDB-lite"/>
    </source>
</evidence>
<dbReference type="Pfam" id="PF16640">
    <property type="entry name" value="Big_3_5"/>
    <property type="match status" value="3"/>
</dbReference>
<comment type="caution">
    <text evidence="3">The sequence shown here is derived from an EMBL/GenBank/DDBJ whole genome shotgun (WGS) entry which is preliminary data.</text>
</comment>
<dbReference type="InterPro" id="IPR013783">
    <property type="entry name" value="Ig-like_fold"/>
</dbReference>
<feature type="domain" description="Bacterial Ig-like" evidence="2">
    <location>
        <begin position="11"/>
        <end position="94"/>
    </location>
</feature>
<keyword evidence="4" id="KW-1185">Reference proteome</keyword>
<feature type="domain" description="Bacterial Ig-like" evidence="2">
    <location>
        <begin position="202"/>
        <end position="290"/>
    </location>
</feature>
<evidence type="ECO:0000259" key="2">
    <source>
        <dbReference type="Pfam" id="PF16640"/>
    </source>
</evidence>
<accession>A0ABU7Q893</accession>
<feature type="region of interest" description="Disordered" evidence="1">
    <location>
        <begin position="316"/>
        <end position="395"/>
    </location>
</feature>